<dbReference type="Proteomes" id="UP001500893">
    <property type="component" value="Unassembled WGS sequence"/>
</dbReference>
<name>A0ABN3VAK9_9ACTN</name>
<dbReference type="EMBL" id="BAAAVM010000168">
    <property type="protein sequence ID" value="GAA2785476.1"/>
    <property type="molecule type" value="Genomic_DNA"/>
</dbReference>
<feature type="domain" description="HTH arsR-type" evidence="2">
    <location>
        <begin position="82"/>
        <end position="162"/>
    </location>
</feature>
<evidence type="ECO:0000313" key="3">
    <source>
        <dbReference type="EMBL" id="GAA2785476.1"/>
    </source>
</evidence>
<proteinExistence type="predicted"/>
<evidence type="ECO:0000259" key="2">
    <source>
        <dbReference type="SMART" id="SM00418"/>
    </source>
</evidence>
<dbReference type="Gene3D" id="1.10.10.10">
    <property type="entry name" value="Winged helix-like DNA-binding domain superfamily/Winged helix DNA-binding domain"/>
    <property type="match status" value="1"/>
</dbReference>
<gene>
    <name evidence="3" type="ORF">GCM10010521_74600</name>
</gene>
<feature type="region of interest" description="Disordered" evidence="1">
    <location>
        <begin position="29"/>
        <end position="50"/>
    </location>
</feature>
<keyword evidence="4" id="KW-1185">Reference proteome</keyword>
<sequence>MASASRPVGTVNLTPSTIAVVQEWEAGHRERVPQLTGQRTEEAQGAGGATGEAPAVIEVLSEPAGLPDPLPEPAVSDLRLETVLGALSDPLRLRIVRKLLLESEEFDHTCGWFGLDRPKSSLTHHFRALREAGITRQRQYGLERRSHVRVADLNARFPGLLDLVAAWTPRAGD</sequence>
<dbReference type="SMART" id="SM00418">
    <property type="entry name" value="HTH_ARSR"/>
    <property type="match status" value="1"/>
</dbReference>
<comment type="caution">
    <text evidence="3">The sequence shown here is derived from an EMBL/GenBank/DDBJ whole genome shotgun (WGS) entry which is preliminary data.</text>
</comment>
<dbReference type="SUPFAM" id="SSF46785">
    <property type="entry name" value="Winged helix' DNA-binding domain"/>
    <property type="match status" value="1"/>
</dbReference>
<organism evidence="3 4">
    <name type="scientific">Streptomyces rameus</name>
    <dbReference type="NCBI Taxonomy" id="68261"/>
    <lineage>
        <taxon>Bacteria</taxon>
        <taxon>Bacillati</taxon>
        <taxon>Actinomycetota</taxon>
        <taxon>Actinomycetes</taxon>
        <taxon>Kitasatosporales</taxon>
        <taxon>Streptomycetaceae</taxon>
        <taxon>Streptomyces</taxon>
    </lineage>
</organism>
<dbReference type="InterPro" id="IPR036390">
    <property type="entry name" value="WH_DNA-bd_sf"/>
</dbReference>
<evidence type="ECO:0000313" key="4">
    <source>
        <dbReference type="Proteomes" id="UP001500893"/>
    </source>
</evidence>
<accession>A0ABN3VAK9</accession>
<evidence type="ECO:0000256" key="1">
    <source>
        <dbReference type="SAM" id="MobiDB-lite"/>
    </source>
</evidence>
<dbReference type="PRINTS" id="PR00778">
    <property type="entry name" value="HTHARSR"/>
</dbReference>
<protein>
    <recommendedName>
        <fullName evidence="2">HTH arsR-type domain-containing protein</fullName>
    </recommendedName>
</protein>
<reference evidence="3 4" key="1">
    <citation type="journal article" date="2019" name="Int. J. Syst. Evol. Microbiol.">
        <title>The Global Catalogue of Microorganisms (GCM) 10K type strain sequencing project: providing services to taxonomists for standard genome sequencing and annotation.</title>
        <authorList>
            <consortium name="The Broad Institute Genomics Platform"/>
            <consortium name="The Broad Institute Genome Sequencing Center for Infectious Disease"/>
            <person name="Wu L."/>
            <person name="Ma J."/>
        </authorList>
    </citation>
    <scope>NUCLEOTIDE SEQUENCE [LARGE SCALE GENOMIC DNA]</scope>
    <source>
        <strain evidence="3 4">JCM 11574</strain>
    </source>
</reference>
<dbReference type="InterPro" id="IPR001845">
    <property type="entry name" value="HTH_ArsR_DNA-bd_dom"/>
</dbReference>
<dbReference type="InterPro" id="IPR036388">
    <property type="entry name" value="WH-like_DNA-bd_sf"/>
</dbReference>